<feature type="domain" description="Clr5" evidence="1">
    <location>
        <begin position="19"/>
        <end position="70"/>
    </location>
</feature>
<feature type="non-terminal residue" evidence="2">
    <location>
        <position position="111"/>
    </location>
</feature>
<protein>
    <recommendedName>
        <fullName evidence="1">Clr5 domain-containing protein</fullName>
    </recommendedName>
</protein>
<evidence type="ECO:0000259" key="1">
    <source>
        <dbReference type="Pfam" id="PF14420"/>
    </source>
</evidence>
<dbReference type="Pfam" id="PF14420">
    <property type="entry name" value="Clr5"/>
    <property type="match status" value="1"/>
</dbReference>
<evidence type="ECO:0000313" key="3">
    <source>
        <dbReference type="Proteomes" id="UP000800200"/>
    </source>
</evidence>
<gene>
    <name evidence="2" type="ORF">K469DRAFT_604656</name>
</gene>
<proteinExistence type="predicted"/>
<accession>A0A6A6DHM4</accession>
<dbReference type="InterPro" id="IPR025676">
    <property type="entry name" value="Clr5_dom"/>
</dbReference>
<dbReference type="AlphaFoldDB" id="A0A6A6DHM4"/>
<sequence length="111" mass="13099">MALFVPSQPSRLIPARSYSSEEWEQKRTIISQLYRDEARSLNDVLVTLAQEHHFRPTYATLKRIAKWSLHRNRKHTDMLLALRLASQREAQGKKTIFWIRGQLVTLQDVKQ</sequence>
<keyword evidence="3" id="KW-1185">Reference proteome</keyword>
<reference evidence="2" key="1">
    <citation type="journal article" date="2020" name="Stud. Mycol.">
        <title>101 Dothideomycetes genomes: a test case for predicting lifestyles and emergence of pathogens.</title>
        <authorList>
            <person name="Haridas S."/>
            <person name="Albert R."/>
            <person name="Binder M."/>
            <person name="Bloem J."/>
            <person name="Labutti K."/>
            <person name="Salamov A."/>
            <person name="Andreopoulos B."/>
            <person name="Baker S."/>
            <person name="Barry K."/>
            <person name="Bills G."/>
            <person name="Bluhm B."/>
            <person name="Cannon C."/>
            <person name="Castanera R."/>
            <person name="Culley D."/>
            <person name="Daum C."/>
            <person name="Ezra D."/>
            <person name="Gonzalez J."/>
            <person name="Henrissat B."/>
            <person name="Kuo A."/>
            <person name="Liang C."/>
            <person name="Lipzen A."/>
            <person name="Lutzoni F."/>
            <person name="Magnuson J."/>
            <person name="Mondo S."/>
            <person name="Nolan M."/>
            <person name="Ohm R."/>
            <person name="Pangilinan J."/>
            <person name="Park H.-J."/>
            <person name="Ramirez L."/>
            <person name="Alfaro M."/>
            <person name="Sun H."/>
            <person name="Tritt A."/>
            <person name="Yoshinaga Y."/>
            <person name="Zwiers L.-H."/>
            <person name="Turgeon B."/>
            <person name="Goodwin S."/>
            <person name="Spatafora J."/>
            <person name="Crous P."/>
            <person name="Grigoriev I."/>
        </authorList>
    </citation>
    <scope>NUCLEOTIDE SEQUENCE</scope>
    <source>
        <strain evidence="2">CBS 207.26</strain>
    </source>
</reference>
<dbReference type="EMBL" id="ML994695">
    <property type="protein sequence ID" value="KAF2177096.1"/>
    <property type="molecule type" value="Genomic_DNA"/>
</dbReference>
<organism evidence="2 3">
    <name type="scientific">Zopfia rhizophila CBS 207.26</name>
    <dbReference type="NCBI Taxonomy" id="1314779"/>
    <lineage>
        <taxon>Eukaryota</taxon>
        <taxon>Fungi</taxon>
        <taxon>Dikarya</taxon>
        <taxon>Ascomycota</taxon>
        <taxon>Pezizomycotina</taxon>
        <taxon>Dothideomycetes</taxon>
        <taxon>Dothideomycetes incertae sedis</taxon>
        <taxon>Zopfiaceae</taxon>
        <taxon>Zopfia</taxon>
    </lineage>
</organism>
<dbReference type="OrthoDB" id="3785579at2759"/>
<name>A0A6A6DHM4_9PEZI</name>
<dbReference type="PANTHER" id="PTHR38788:SF3">
    <property type="entry name" value="CLR5 DOMAIN-CONTAINING PROTEIN"/>
    <property type="match status" value="1"/>
</dbReference>
<evidence type="ECO:0000313" key="2">
    <source>
        <dbReference type="EMBL" id="KAF2177096.1"/>
    </source>
</evidence>
<dbReference type="Proteomes" id="UP000800200">
    <property type="component" value="Unassembled WGS sequence"/>
</dbReference>
<dbReference type="PANTHER" id="PTHR38788">
    <property type="entry name" value="CLR5 DOMAIN-CONTAINING PROTEIN"/>
    <property type="match status" value="1"/>
</dbReference>